<reference evidence="2" key="1">
    <citation type="submission" date="2025-08" db="UniProtKB">
        <authorList>
            <consortium name="RefSeq"/>
        </authorList>
    </citation>
    <scope>IDENTIFICATION</scope>
    <source>
        <tissue evidence="2">Gonads</tissue>
    </source>
</reference>
<sequence>MRGNLTNNGKIETLSFEEVQNNFTSNIPQKSSLISVSANVYYGYQPLTTTDNSNEPMQCEDLTKSSSEMEISQNECYFWNRKRARESSDPFLHNCKKRRQDEVPKQTCQERTPNKTGLEEDLLRETHGCSYYHWIASNI</sequence>
<accession>A0A6J2YDA5</accession>
<dbReference type="AlphaFoldDB" id="A0A6J2YDA5"/>
<proteinExistence type="predicted"/>
<organism evidence="1 2">
    <name type="scientific">Sitophilus oryzae</name>
    <name type="common">Rice weevil</name>
    <name type="synonym">Curculio oryzae</name>
    <dbReference type="NCBI Taxonomy" id="7048"/>
    <lineage>
        <taxon>Eukaryota</taxon>
        <taxon>Metazoa</taxon>
        <taxon>Ecdysozoa</taxon>
        <taxon>Arthropoda</taxon>
        <taxon>Hexapoda</taxon>
        <taxon>Insecta</taxon>
        <taxon>Pterygota</taxon>
        <taxon>Neoptera</taxon>
        <taxon>Endopterygota</taxon>
        <taxon>Coleoptera</taxon>
        <taxon>Polyphaga</taxon>
        <taxon>Cucujiformia</taxon>
        <taxon>Curculionidae</taxon>
        <taxon>Dryophthorinae</taxon>
        <taxon>Sitophilus</taxon>
    </lineage>
</organism>
<dbReference type="OrthoDB" id="6727025at2759"/>
<dbReference type="KEGG" id="soy:115886374"/>
<protein>
    <submittedName>
        <fullName evidence="2">Uncharacterized protein LOC115886374</fullName>
    </submittedName>
</protein>
<evidence type="ECO:0000313" key="2">
    <source>
        <dbReference type="RefSeq" id="XP_030761341.1"/>
    </source>
</evidence>
<gene>
    <name evidence="2" type="primary">LOC115886374</name>
</gene>
<dbReference type="RefSeq" id="XP_030761341.1">
    <property type="nucleotide sequence ID" value="XM_030905481.1"/>
</dbReference>
<evidence type="ECO:0000313" key="1">
    <source>
        <dbReference type="Proteomes" id="UP000504635"/>
    </source>
</evidence>
<name>A0A6J2YDA5_SITOR</name>
<dbReference type="InParanoid" id="A0A6J2YDA5"/>
<keyword evidence="1" id="KW-1185">Reference proteome</keyword>
<dbReference type="GeneID" id="115886374"/>
<dbReference type="Proteomes" id="UP000504635">
    <property type="component" value="Unplaced"/>
</dbReference>